<feature type="region of interest" description="Disordered" evidence="1">
    <location>
        <begin position="80"/>
        <end position="110"/>
    </location>
</feature>
<evidence type="ECO:0000313" key="3">
    <source>
        <dbReference type="Proteomes" id="UP001054945"/>
    </source>
</evidence>
<protein>
    <recommendedName>
        <fullName evidence="4">Secreted protein</fullName>
    </recommendedName>
</protein>
<comment type="caution">
    <text evidence="2">The sequence shown here is derived from an EMBL/GenBank/DDBJ whole genome shotgun (WGS) entry which is preliminary data.</text>
</comment>
<dbReference type="Proteomes" id="UP001054945">
    <property type="component" value="Unassembled WGS sequence"/>
</dbReference>
<feature type="compositionally biased region" description="Basic and acidic residues" evidence="1">
    <location>
        <begin position="80"/>
        <end position="90"/>
    </location>
</feature>
<organism evidence="2 3">
    <name type="scientific">Caerostris extrusa</name>
    <name type="common">Bark spider</name>
    <name type="synonym">Caerostris bankana</name>
    <dbReference type="NCBI Taxonomy" id="172846"/>
    <lineage>
        <taxon>Eukaryota</taxon>
        <taxon>Metazoa</taxon>
        <taxon>Ecdysozoa</taxon>
        <taxon>Arthropoda</taxon>
        <taxon>Chelicerata</taxon>
        <taxon>Arachnida</taxon>
        <taxon>Araneae</taxon>
        <taxon>Araneomorphae</taxon>
        <taxon>Entelegynae</taxon>
        <taxon>Araneoidea</taxon>
        <taxon>Araneidae</taxon>
        <taxon>Caerostris</taxon>
    </lineage>
</organism>
<sequence length="110" mass="12258">MALCQFFLSSLKQNSSSNIFGALLLGLLSSVAKPLIVEETTLSPSRVLSQRSAKKIQDARGRDGIRQGFLGRWNSRCHFQDSGRPHRESEIAAPSTTCVQTDRRRQAVQR</sequence>
<feature type="compositionally biased region" description="Basic and acidic residues" evidence="1">
    <location>
        <begin position="101"/>
        <end position="110"/>
    </location>
</feature>
<evidence type="ECO:0008006" key="4">
    <source>
        <dbReference type="Google" id="ProtNLM"/>
    </source>
</evidence>
<evidence type="ECO:0000313" key="2">
    <source>
        <dbReference type="EMBL" id="GIX89247.1"/>
    </source>
</evidence>
<name>A0AAV4P1Z4_CAEEX</name>
<dbReference type="EMBL" id="BPLR01021408">
    <property type="protein sequence ID" value="GIX89247.1"/>
    <property type="molecule type" value="Genomic_DNA"/>
</dbReference>
<evidence type="ECO:0000256" key="1">
    <source>
        <dbReference type="SAM" id="MobiDB-lite"/>
    </source>
</evidence>
<gene>
    <name evidence="2" type="ORF">CEXT_288421</name>
</gene>
<dbReference type="AlphaFoldDB" id="A0AAV4P1Z4"/>
<keyword evidence="3" id="KW-1185">Reference proteome</keyword>
<reference evidence="2 3" key="1">
    <citation type="submission" date="2021-06" db="EMBL/GenBank/DDBJ databases">
        <title>Caerostris extrusa draft genome.</title>
        <authorList>
            <person name="Kono N."/>
            <person name="Arakawa K."/>
        </authorList>
    </citation>
    <scope>NUCLEOTIDE SEQUENCE [LARGE SCALE GENOMIC DNA]</scope>
</reference>
<accession>A0AAV4P1Z4</accession>
<proteinExistence type="predicted"/>